<dbReference type="SUPFAM" id="SSF103473">
    <property type="entry name" value="MFS general substrate transporter"/>
    <property type="match status" value="1"/>
</dbReference>
<accession>A0ABP3WP69</accession>
<keyword evidence="3 4" id="KW-0472">Membrane</keyword>
<feature type="transmembrane region" description="Helical" evidence="4">
    <location>
        <begin position="336"/>
        <end position="356"/>
    </location>
</feature>
<dbReference type="Gene3D" id="1.20.1250.20">
    <property type="entry name" value="MFS general substrate transporter like domains"/>
    <property type="match status" value="1"/>
</dbReference>
<evidence type="ECO:0000256" key="3">
    <source>
        <dbReference type="ARBA" id="ARBA00023136"/>
    </source>
</evidence>
<feature type="transmembrane region" description="Helical" evidence="4">
    <location>
        <begin position="362"/>
        <end position="384"/>
    </location>
</feature>
<name>A0ABP3WP69_9ALTE</name>
<dbReference type="PANTHER" id="PTHR23526:SF2">
    <property type="entry name" value="MAJOR FACILITATOR SUPERFAMILY (MFS) PROFILE DOMAIN-CONTAINING PROTEIN"/>
    <property type="match status" value="1"/>
</dbReference>
<feature type="transmembrane region" description="Helical" evidence="4">
    <location>
        <begin position="95"/>
        <end position="114"/>
    </location>
</feature>
<dbReference type="InterPro" id="IPR011701">
    <property type="entry name" value="MFS"/>
</dbReference>
<dbReference type="Proteomes" id="UP001500359">
    <property type="component" value="Unassembled WGS sequence"/>
</dbReference>
<evidence type="ECO:0000256" key="1">
    <source>
        <dbReference type="ARBA" id="ARBA00022692"/>
    </source>
</evidence>
<evidence type="ECO:0008006" key="7">
    <source>
        <dbReference type="Google" id="ProtNLM"/>
    </source>
</evidence>
<dbReference type="EMBL" id="BAAAFD010000002">
    <property type="protein sequence ID" value="GAA0854457.1"/>
    <property type="molecule type" value="Genomic_DNA"/>
</dbReference>
<dbReference type="Pfam" id="PF07690">
    <property type="entry name" value="MFS_1"/>
    <property type="match status" value="1"/>
</dbReference>
<feature type="transmembrane region" description="Helical" evidence="4">
    <location>
        <begin position="68"/>
        <end position="89"/>
    </location>
</feature>
<feature type="transmembrane region" description="Helical" evidence="4">
    <location>
        <begin position="134"/>
        <end position="154"/>
    </location>
</feature>
<keyword evidence="6" id="KW-1185">Reference proteome</keyword>
<keyword evidence="2 4" id="KW-1133">Transmembrane helix</keyword>
<feature type="transmembrane region" description="Helical" evidence="4">
    <location>
        <begin position="166"/>
        <end position="190"/>
    </location>
</feature>
<feature type="transmembrane region" description="Helical" evidence="4">
    <location>
        <begin position="245"/>
        <end position="267"/>
    </location>
</feature>
<dbReference type="InterPro" id="IPR052528">
    <property type="entry name" value="Sugar_transport-like"/>
</dbReference>
<evidence type="ECO:0000313" key="5">
    <source>
        <dbReference type="EMBL" id="GAA0854457.1"/>
    </source>
</evidence>
<feature type="transmembrane region" description="Helical" evidence="4">
    <location>
        <begin position="274"/>
        <end position="294"/>
    </location>
</feature>
<organism evidence="5 6">
    <name type="scientific">Aliiglaciecola litoralis</name>
    <dbReference type="NCBI Taxonomy" id="582857"/>
    <lineage>
        <taxon>Bacteria</taxon>
        <taxon>Pseudomonadati</taxon>
        <taxon>Pseudomonadota</taxon>
        <taxon>Gammaproteobacteria</taxon>
        <taxon>Alteromonadales</taxon>
        <taxon>Alteromonadaceae</taxon>
        <taxon>Aliiglaciecola</taxon>
    </lineage>
</organism>
<comment type="caution">
    <text evidence="5">The sequence shown here is derived from an EMBL/GenBank/DDBJ whole genome shotgun (WGS) entry which is preliminary data.</text>
</comment>
<feature type="transmembrane region" description="Helical" evidence="4">
    <location>
        <begin position="211"/>
        <end position="233"/>
    </location>
</feature>
<reference evidence="6" key="1">
    <citation type="journal article" date="2019" name="Int. J. Syst. Evol. Microbiol.">
        <title>The Global Catalogue of Microorganisms (GCM) 10K type strain sequencing project: providing services to taxonomists for standard genome sequencing and annotation.</title>
        <authorList>
            <consortium name="The Broad Institute Genomics Platform"/>
            <consortium name="The Broad Institute Genome Sequencing Center for Infectious Disease"/>
            <person name="Wu L."/>
            <person name="Ma J."/>
        </authorList>
    </citation>
    <scope>NUCLEOTIDE SEQUENCE [LARGE SCALE GENOMIC DNA]</scope>
    <source>
        <strain evidence="6">JCM 15896</strain>
    </source>
</reference>
<dbReference type="InterPro" id="IPR036259">
    <property type="entry name" value="MFS_trans_sf"/>
</dbReference>
<gene>
    <name evidence="5" type="ORF">GCM10009114_10260</name>
</gene>
<protein>
    <recommendedName>
        <fullName evidence="7">Major Facilitator Superfamily protein</fullName>
    </recommendedName>
</protein>
<sequence>MILLIISSLTKLADLLVSPKTTLPYILTASGAPSWLISLLVPIKESGSLLPQWLLKTQVAHRFSNRTALWRLGALIQGIGIILLVVTIIAAQNNLLAIIVLILLMAIAGGRAICSLTMKDIQAETIQQGRRGKLIGLASSISGGLTLLSSIVFVASEQPLTQAISYGLLIVGGLLFLIALLCSLFLHVEYDPKAEEGDQQGFMQLVRSEPNLRHIIISRILLLHSALIVPFVVSSAATNNDSASSLAYFVGLSAFASLISSYVWGVFSDKGAVATLRFATVICIAAAVCVGMWIEQLPSYASLILFFILTLGHAGIRTGRKTYLLDITDRSNRTGYVAAANSCVGIGLLLLGAFYAYCYSQFGVTIVLFMAMLMAIGFVHSFLLEEVKESD</sequence>
<proteinExistence type="predicted"/>
<feature type="transmembrane region" description="Helical" evidence="4">
    <location>
        <begin position="300"/>
        <end position="316"/>
    </location>
</feature>
<evidence type="ECO:0000313" key="6">
    <source>
        <dbReference type="Proteomes" id="UP001500359"/>
    </source>
</evidence>
<evidence type="ECO:0000256" key="2">
    <source>
        <dbReference type="ARBA" id="ARBA00022989"/>
    </source>
</evidence>
<dbReference type="PANTHER" id="PTHR23526">
    <property type="entry name" value="INTEGRAL MEMBRANE TRANSPORT PROTEIN-RELATED"/>
    <property type="match status" value="1"/>
</dbReference>
<keyword evidence="1 4" id="KW-0812">Transmembrane</keyword>
<evidence type="ECO:0000256" key="4">
    <source>
        <dbReference type="SAM" id="Phobius"/>
    </source>
</evidence>